<dbReference type="RefSeq" id="WP_216714569.1">
    <property type="nucleotide sequence ID" value="NZ_JACVEL010000010.1"/>
</dbReference>
<dbReference type="EC" id="2.7.7.3" evidence="9"/>
<dbReference type="InterPro" id="IPR014729">
    <property type="entry name" value="Rossmann-like_a/b/a_fold"/>
</dbReference>
<comment type="similarity">
    <text evidence="9">Belongs to the bacterial CoaD family.</text>
</comment>
<dbReference type="HAMAP" id="MF_00151">
    <property type="entry name" value="PPAT_bact"/>
    <property type="match status" value="1"/>
</dbReference>
<comment type="function">
    <text evidence="9">Reversibly transfers an adenylyl group from ATP to 4'-phosphopantetheine, yielding dephospho-CoA (dPCoA) and pyrophosphate.</text>
</comment>
<feature type="binding site" evidence="9">
    <location>
        <position position="9"/>
    </location>
    <ligand>
        <name>substrate</name>
    </ligand>
</feature>
<comment type="pathway">
    <text evidence="9">Cofactor biosynthesis; coenzyme A biosynthesis; CoA from (R)-pantothenate: step 4/5.</text>
</comment>
<keyword evidence="12" id="KW-1185">Reference proteome</keyword>
<dbReference type="GO" id="GO:0005737">
    <property type="term" value="C:cytoplasm"/>
    <property type="evidence" value="ECO:0007669"/>
    <property type="project" value="UniProtKB-SubCell"/>
</dbReference>
<organism evidence="11 12">
    <name type="scientific">Taishania pollutisoli</name>
    <dbReference type="NCBI Taxonomy" id="2766479"/>
    <lineage>
        <taxon>Bacteria</taxon>
        <taxon>Pseudomonadati</taxon>
        <taxon>Bacteroidota</taxon>
        <taxon>Flavobacteriia</taxon>
        <taxon>Flavobacteriales</taxon>
        <taxon>Crocinitomicaceae</taxon>
        <taxon>Taishania</taxon>
    </lineage>
</organism>
<evidence type="ECO:0000259" key="10">
    <source>
        <dbReference type="Pfam" id="PF01467"/>
    </source>
</evidence>
<dbReference type="InterPro" id="IPR004821">
    <property type="entry name" value="Cyt_trans-like"/>
</dbReference>
<comment type="catalytic activity">
    <reaction evidence="8 9">
        <text>(R)-4'-phosphopantetheine + ATP + H(+) = 3'-dephospho-CoA + diphosphate</text>
        <dbReference type="Rhea" id="RHEA:19801"/>
        <dbReference type="ChEBI" id="CHEBI:15378"/>
        <dbReference type="ChEBI" id="CHEBI:30616"/>
        <dbReference type="ChEBI" id="CHEBI:33019"/>
        <dbReference type="ChEBI" id="CHEBI:57328"/>
        <dbReference type="ChEBI" id="CHEBI:61723"/>
        <dbReference type="EC" id="2.7.7.3"/>
    </reaction>
</comment>
<feature type="binding site" evidence="9">
    <location>
        <position position="41"/>
    </location>
    <ligand>
        <name>substrate</name>
    </ligand>
</feature>
<comment type="subunit">
    <text evidence="9">Homohexamer.</text>
</comment>
<evidence type="ECO:0000256" key="9">
    <source>
        <dbReference type="HAMAP-Rule" id="MF_00151"/>
    </source>
</evidence>
<dbReference type="PANTHER" id="PTHR21342:SF1">
    <property type="entry name" value="PHOSPHOPANTETHEINE ADENYLYLTRANSFERASE"/>
    <property type="match status" value="1"/>
</dbReference>
<feature type="binding site" evidence="9">
    <location>
        <position position="87"/>
    </location>
    <ligand>
        <name>substrate</name>
    </ligand>
</feature>
<dbReference type="InterPro" id="IPR001980">
    <property type="entry name" value="PPAT"/>
</dbReference>
<keyword evidence="1 9" id="KW-0963">Cytoplasm</keyword>
<protein>
    <recommendedName>
        <fullName evidence="9">Phosphopantetheine adenylyltransferase</fullName>
        <ecNumber evidence="9">2.7.7.3</ecNumber>
    </recommendedName>
    <alternativeName>
        <fullName evidence="9">Dephospho-CoA pyrophosphorylase</fullName>
    </alternativeName>
    <alternativeName>
        <fullName evidence="9">Pantetheine-phosphate adenylyltransferase</fullName>
        <shortName evidence="9">PPAT</shortName>
    </alternativeName>
</protein>
<accession>A0A8J6PDS1</accession>
<evidence type="ECO:0000256" key="3">
    <source>
        <dbReference type="ARBA" id="ARBA00022695"/>
    </source>
</evidence>
<feature type="binding site" evidence="9">
    <location>
        <position position="98"/>
    </location>
    <ligand>
        <name>ATP</name>
        <dbReference type="ChEBI" id="CHEBI:30616"/>
    </ligand>
</feature>
<evidence type="ECO:0000256" key="4">
    <source>
        <dbReference type="ARBA" id="ARBA00022741"/>
    </source>
</evidence>
<keyword evidence="4 9" id="KW-0547">Nucleotide-binding</keyword>
<feature type="binding site" evidence="9">
    <location>
        <begin position="122"/>
        <end position="128"/>
    </location>
    <ligand>
        <name>ATP</name>
        <dbReference type="ChEBI" id="CHEBI:30616"/>
    </ligand>
</feature>
<evidence type="ECO:0000313" key="12">
    <source>
        <dbReference type="Proteomes" id="UP000652681"/>
    </source>
</evidence>
<feature type="binding site" evidence="9">
    <location>
        <begin position="88"/>
        <end position="90"/>
    </location>
    <ligand>
        <name>ATP</name>
        <dbReference type="ChEBI" id="CHEBI:30616"/>
    </ligand>
</feature>
<dbReference type="Proteomes" id="UP000652681">
    <property type="component" value="Unassembled WGS sequence"/>
</dbReference>
<dbReference type="PANTHER" id="PTHR21342">
    <property type="entry name" value="PHOSPHOPANTETHEINE ADENYLYLTRANSFERASE"/>
    <property type="match status" value="1"/>
</dbReference>
<dbReference type="GO" id="GO:0004595">
    <property type="term" value="F:pantetheine-phosphate adenylyltransferase activity"/>
    <property type="evidence" value="ECO:0007669"/>
    <property type="project" value="UniProtKB-UniRule"/>
</dbReference>
<feature type="binding site" evidence="9">
    <location>
        <begin position="9"/>
        <end position="10"/>
    </location>
    <ligand>
        <name>ATP</name>
        <dbReference type="ChEBI" id="CHEBI:30616"/>
    </ligand>
</feature>
<dbReference type="NCBIfam" id="TIGR00125">
    <property type="entry name" value="cyt_tran_rel"/>
    <property type="match status" value="1"/>
</dbReference>
<evidence type="ECO:0000256" key="8">
    <source>
        <dbReference type="ARBA" id="ARBA00029346"/>
    </source>
</evidence>
<evidence type="ECO:0000256" key="5">
    <source>
        <dbReference type="ARBA" id="ARBA00022840"/>
    </source>
</evidence>
<feature type="binding site" evidence="9">
    <location>
        <position position="17"/>
    </location>
    <ligand>
        <name>ATP</name>
        <dbReference type="ChEBI" id="CHEBI:30616"/>
    </ligand>
</feature>
<dbReference type="PRINTS" id="PR01020">
    <property type="entry name" value="LPSBIOSNTHSS"/>
</dbReference>
<evidence type="ECO:0000256" key="6">
    <source>
        <dbReference type="ARBA" id="ARBA00022842"/>
    </source>
</evidence>
<evidence type="ECO:0000256" key="7">
    <source>
        <dbReference type="ARBA" id="ARBA00022993"/>
    </source>
</evidence>
<dbReference type="UniPathway" id="UPA00241">
    <property type="reaction ID" value="UER00355"/>
</dbReference>
<proteinExistence type="inferred from homology"/>
<feature type="domain" description="Cytidyltransferase-like" evidence="10">
    <location>
        <begin position="5"/>
        <end position="132"/>
    </location>
</feature>
<evidence type="ECO:0000256" key="1">
    <source>
        <dbReference type="ARBA" id="ARBA00022490"/>
    </source>
</evidence>
<reference evidence="11" key="1">
    <citation type="submission" date="2020-09" db="EMBL/GenBank/DDBJ databases">
        <title>Taishania pollutisoli gen. nov., sp. nov., Isolated from Tetrabromobisphenol A-Contaminated Soil.</title>
        <authorList>
            <person name="Chen Q."/>
        </authorList>
    </citation>
    <scope>NUCLEOTIDE SEQUENCE</scope>
    <source>
        <strain evidence="11">CZZ-1</strain>
    </source>
</reference>
<dbReference type="GO" id="GO:0015937">
    <property type="term" value="P:coenzyme A biosynthetic process"/>
    <property type="evidence" value="ECO:0007669"/>
    <property type="project" value="UniProtKB-UniRule"/>
</dbReference>
<dbReference type="Gene3D" id="3.40.50.620">
    <property type="entry name" value="HUPs"/>
    <property type="match status" value="1"/>
</dbReference>
<comment type="subcellular location">
    <subcellularLocation>
        <location evidence="9">Cytoplasm</location>
    </subcellularLocation>
</comment>
<comment type="cofactor">
    <cofactor evidence="9">
        <name>Mg(2+)</name>
        <dbReference type="ChEBI" id="CHEBI:18420"/>
    </cofactor>
</comment>
<name>A0A8J6PDS1_9FLAO</name>
<keyword evidence="6 9" id="KW-0460">Magnesium</keyword>
<feature type="binding site" evidence="9">
    <location>
        <position position="73"/>
    </location>
    <ligand>
        <name>substrate</name>
    </ligand>
</feature>
<keyword evidence="7 9" id="KW-0173">Coenzyme A biosynthesis</keyword>
<dbReference type="SUPFAM" id="SSF52374">
    <property type="entry name" value="Nucleotidylyl transferase"/>
    <property type="match status" value="1"/>
</dbReference>
<dbReference type="EMBL" id="JACVEL010000010">
    <property type="protein sequence ID" value="MBC9813467.1"/>
    <property type="molecule type" value="Genomic_DNA"/>
</dbReference>
<evidence type="ECO:0000256" key="2">
    <source>
        <dbReference type="ARBA" id="ARBA00022679"/>
    </source>
</evidence>
<dbReference type="NCBIfam" id="TIGR01510">
    <property type="entry name" value="coaD_prev_kdtB"/>
    <property type="match status" value="1"/>
</dbReference>
<dbReference type="GO" id="GO:0005524">
    <property type="term" value="F:ATP binding"/>
    <property type="evidence" value="ECO:0007669"/>
    <property type="project" value="UniProtKB-KW"/>
</dbReference>
<keyword evidence="3 9" id="KW-0548">Nucleotidyltransferase</keyword>
<dbReference type="Pfam" id="PF01467">
    <property type="entry name" value="CTP_transf_like"/>
    <property type="match status" value="1"/>
</dbReference>
<keyword evidence="2 9" id="KW-0808">Transferase</keyword>
<dbReference type="AlphaFoldDB" id="A0A8J6PDS1"/>
<evidence type="ECO:0000313" key="11">
    <source>
        <dbReference type="EMBL" id="MBC9813467.1"/>
    </source>
</evidence>
<keyword evidence="5 9" id="KW-0067">ATP-binding</keyword>
<gene>
    <name evidence="9 11" type="primary">coaD</name>
    <name evidence="11" type="ORF">H9Y05_13395</name>
</gene>
<comment type="caution">
    <text evidence="11">The sequence shown here is derived from an EMBL/GenBank/DDBJ whole genome shotgun (WGS) entry which is preliminary data.</text>
</comment>
<sequence length="151" mass="17348">MKRGLFPGSFDPFTKGHEVVIKKALHLFDEIVIGVGVNSTKNYLFDTDKRLFHIRSLFENKPKVKVEVYNKLTVDFCKDIDAQFIIRGLRDSKDYEYERSIAHMNLSISSIETVIFLTDPEYSAISSTIIREIHRNGAAIDKFVTNPHLLV</sequence>
<feature type="site" description="Transition state stabilizer" evidence="9">
    <location>
        <position position="17"/>
    </location>
</feature>